<protein>
    <submittedName>
        <fullName evidence="1">Uncharacterized protein</fullName>
    </submittedName>
</protein>
<accession>A0ABT9T329</accession>
<dbReference type="EMBL" id="JAUSSK010000004">
    <property type="protein sequence ID" value="MDQ0011046.1"/>
    <property type="molecule type" value="Genomic_DNA"/>
</dbReference>
<evidence type="ECO:0000313" key="1">
    <source>
        <dbReference type="EMBL" id="MDQ0011046.1"/>
    </source>
</evidence>
<name>A0ABT9T329_9GAMM</name>
<dbReference type="Proteomes" id="UP001237737">
    <property type="component" value="Unassembled WGS sequence"/>
</dbReference>
<comment type="caution">
    <text evidence="1">The sequence shown here is derived from an EMBL/GenBank/DDBJ whole genome shotgun (WGS) entry which is preliminary data.</text>
</comment>
<gene>
    <name evidence="1" type="ORF">J2T07_003252</name>
</gene>
<keyword evidence="2" id="KW-1185">Reference proteome</keyword>
<organism evidence="1 2">
    <name type="scientific">Luteibacter jiangsuensis</name>
    <dbReference type="NCBI Taxonomy" id="637577"/>
    <lineage>
        <taxon>Bacteria</taxon>
        <taxon>Pseudomonadati</taxon>
        <taxon>Pseudomonadota</taxon>
        <taxon>Gammaproteobacteria</taxon>
        <taxon>Lysobacterales</taxon>
        <taxon>Rhodanobacteraceae</taxon>
        <taxon>Luteibacter</taxon>
    </lineage>
</organism>
<sequence>MLLKPGRGFFFAIVLSSVAPVAGATALAVDPMTVLIREYSRGNGSYEYLNSGTDESYARYILDRPSSPYANIKWSLLPSPDTPTRRAIESVSTQEHPVNLRDLHDMKVWDLGFTKAHIASETFRMPQELRYVPGAWSIVKAGIEPDIYAQAIRNQGLEHPAMTANYALAAQLLRAKLAATPPSLWKIRGLRHDVLDRFVGGEFMLAHDFHYLIQFLDGALATWDAGSTSAYGFRQLPAPLRLGRIAAAYRQRLPFEHEPCMEDDTHDPEHAGEGTFDRRPLCFDDATDRAIHVWYAHELVQELAAIHDRANGAPTLAERMAAPLRSSRQGWIGIPRPSAIAEVTRIEVVEAKVTGQLLVEGDVSYRDAFGASRRALRLSCGMRP</sequence>
<evidence type="ECO:0000313" key="2">
    <source>
        <dbReference type="Proteomes" id="UP001237737"/>
    </source>
</evidence>
<reference evidence="1 2" key="1">
    <citation type="submission" date="2023-07" db="EMBL/GenBank/DDBJ databases">
        <title>Sorghum-associated microbial communities from plants grown in Nebraska, USA.</title>
        <authorList>
            <person name="Schachtman D."/>
        </authorList>
    </citation>
    <scope>NUCLEOTIDE SEQUENCE [LARGE SCALE GENOMIC DNA]</scope>
    <source>
        <strain evidence="1 2">CC60</strain>
    </source>
</reference>
<proteinExistence type="predicted"/>